<organism evidence="1 2">
    <name type="scientific">Funneliformis mosseae</name>
    <name type="common">Endomycorrhizal fungus</name>
    <name type="synonym">Glomus mosseae</name>
    <dbReference type="NCBI Taxonomy" id="27381"/>
    <lineage>
        <taxon>Eukaryota</taxon>
        <taxon>Fungi</taxon>
        <taxon>Fungi incertae sedis</taxon>
        <taxon>Mucoromycota</taxon>
        <taxon>Glomeromycotina</taxon>
        <taxon>Glomeromycetes</taxon>
        <taxon>Glomerales</taxon>
        <taxon>Glomeraceae</taxon>
        <taxon>Funneliformis</taxon>
    </lineage>
</organism>
<feature type="non-terminal residue" evidence="1">
    <location>
        <position position="42"/>
    </location>
</feature>
<dbReference type="EMBL" id="CAJVPP010020880">
    <property type="protein sequence ID" value="CAG8741527.1"/>
    <property type="molecule type" value="Genomic_DNA"/>
</dbReference>
<proteinExistence type="predicted"/>
<name>A0A9N9IM58_FUNMO</name>
<protein>
    <submittedName>
        <fullName evidence="1">16448_t:CDS:1</fullName>
    </submittedName>
</protein>
<accession>A0A9N9IM58</accession>
<sequence>YESKRILKFVPYRTGSIMPSTGSIYRAFVIEPVRFADLQHRT</sequence>
<evidence type="ECO:0000313" key="1">
    <source>
        <dbReference type="EMBL" id="CAG8741527.1"/>
    </source>
</evidence>
<dbReference type="AlphaFoldDB" id="A0A9N9IM58"/>
<keyword evidence="2" id="KW-1185">Reference proteome</keyword>
<feature type="non-terminal residue" evidence="1">
    <location>
        <position position="1"/>
    </location>
</feature>
<comment type="caution">
    <text evidence="1">The sequence shown here is derived from an EMBL/GenBank/DDBJ whole genome shotgun (WGS) entry which is preliminary data.</text>
</comment>
<dbReference type="Proteomes" id="UP000789375">
    <property type="component" value="Unassembled WGS sequence"/>
</dbReference>
<reference evidence="1" key="1">
    <citation type="submission" date="2021-06" db="EMBL/GenBank/DDBJ databases">
        <authorList>
            <person name="Kallberg Y."/>
            <person name="Tangrot J."/>
            <person name="Rosling A."/>
        </authorList>
    </citation>
    <scope>NUCLEOTIDE SEQUENCE</scope>
    <source>
        <strain evidence="1">87-6 pot B 2015</strain>
    </source>
</reference>
<gene>
    <name evidence="1" type="ORF">FMOSSE_LOCUS16181</name>
</gene>
<evidence type="ECO:0000313" key="2">
    <source>
        <dbReference type="Proteomes" id="UP000789375"/>
    </source>
</evidence>